<dbReference type="RefSeq" id="WP_183696762.1">
    <property type="nucleotide sequence ID" value="NZ_JACICA010000006.1"/>
</dbReference>
<keyword evidence="1" id="KW-1133">Transmembrane helix</keyword>
<evidence type="ECO:0000313" key="4">
    <source>
        <dbReference type="Proteomes" id="UP000541425"/>
    </source>
</evidence>
<sequence>MVKRDNTIDITKAIGILLMLIGHCVSLGYLGRFIFSFHMPLFFILSGFFYKKEHLENIIKKSYRKLITPFLITSLICVILVSFINYRHAFEGLIGTFTFCGGFPNEIIHLDSRIGPIWFLVALFWCKIFWYFIQKSSHKFIICLILSTISFIIGKYFISLPFGILQGACALIFYAIGYYWKLLNIHLSKIQYSFGIIVWILCIIFARFDFVAYDCTLYPISMFAAFIGTYSMYLIASKTPKNLKPIMIWLGQNTMLILCYHTIIFLLLREVQVHPLVGIFTKFFLSILLPYLHILIKDFITKKITNTTAS</sequence>
<feature type="transmembrane region" description="Helical" evidence="1">
    <location>
        <begin position="164"/>
        <end position="180"/>
    </location>
</feature>
<evidence type="ECO:0000256" key="1">
    <source>
        <dbReference type="SAM" id="Phobius"/>
    </source>
</evidence>
<comment type="caution">
    <text evidence="3">The sequence shown here is derived from an EMBL/GenBank/DDBJ whole genome shotgun (WGS) entry which is preliminary data.</text>
</comment>
<proteinExistence type="predicted"/>
<dbReference type="PANTHER" id="PTHR37312:SF1">
    <property type="entry name" value="MEMBRANE-BOUND ACYLTRANSFERASE YKRP-RELATED"/>
    <property type="match status" value="1"/>
</dbReference>
<dbReference type="PANTHER" id="PTHR37312">
    <property type="entry name" value="MEMBRANE-BOUND ACYLTRANSFERASE YKRP-RELATED"/>
    <property type="match status" value="1"/>
</dbReference>
<feature type="transmembrane region" description="Helical" evidence="1">
    <location>
        <begin position="140"/>
        <end position="158"/>
    </location>
</feature>
<evidence type="ECO:0000313" key="3">
    <source>
        <dbReference type="EMBL" id="MBB3702949.1"/>
    </source>
</evidence>
<dbReference type="Pfam" id="PF01757">
    <property type="entry name" value="Acyl_transf_3"/>
    <property type="match status" value="1"/>
</dbReference>
<accession>A0A7W5UWS5</accession>
<name>A0A7W5UWS5_9BACT</name>
<feature type="transmembrane region" description="Helical" evidence="1">
    <location>
        <begin position="216"/>
        <end position="236"/>
    </location>
</feature>
<organism evidence="3 4">
    <name type="scientific">Alloprevotella rava</name>
    <dbReference type="NCBI Taxonomy" id="671218"/>
    <lineage>
        <taxon>Bacteria</taxon>
        <taxon>Pseudomonadati</taxon>
        <taxon>Bacteroidota</taxon>
        <taxon>Bacteroidia</taxon>
        <taxon>Bacteroidales</taxon>
        <taxon>Prevotellaceae</taxon>
        <taxon>Alloprevotella</taxon>
    </lineage>
</organism>
<dbReference type="InterPro" id="IPR002656">
    <property type="entry name" value="Acyl_transf_3_dom"/>
</dbReference>
<dbReference type="InterPro" id="IPR052734">
    <property type="entry name" value="Nod_factor_acetyltransferase"/>
</dbReference>
<dbReference type="GO" id="GO:0016747">
    <property type="term" value="F:acyltransferase activity, transferring groups other than amino-acyl groups"/>
    <property type="evidence" value="ECO:0007669"/>
    <property type="project" value="InterPro"/>
</dbReference>
<reference evidence="3 4" key="1">
    <citation type="submission" date="2020-08" db="EMBL/GenBank/DDBJ databases">
        <title>Genomic Encyclopedia of Type Strains, Phase IV (KMG-IV): sequencing the most valuable type-strain genomes for metagenomic binning, comparative biology and taxonomic classification.</title>
        <authorList>
            <person name="Goeker M."/>
        </authorList>
    </citation>
    <scope>NUCLEOTIDE SEQUENCE [LARGE SCALE GENOMIC DNA]</scope>
    <source>
        <strain evidence="3 4">DSM 22548</strain>
    </source>
</reference>
<feature type="transmembrane region" description="Helical" evidence="1">
    <location>
        <begin position="248"/>
        <end position="268"/>
    </location>
</feature>
<evidence type="ECO:0000259" key="2">
    <source>
        <dbReference type="Pfam" id="PF01757"/>
    </source>
</evidence>
<dbReference type="EMBL" id="JACICA010000006">
    <property type="protein sequence ID" value="MBB3702949.1"/>
    <property type="molecule type" value="Genomic_DNA"/>
</dbReference>
<keyword evidence="1" id="KW-0812">Transmembrane</keyword>
<feature type="transmembrane region" description="Helical" evidence="1">
    <location>
        <begin position="192"/>
        <end position="210"/>
    </location>
</feature>
<keyword evidence="1" id="KW-0472">Membrane</keyword>
<gene>
    <name evidence="3" type="ORF">FHS60_001422</name>
</gene>
<feature type="transmembrane region" description="Helical" evidence="1">
    <location>
        <begin position="20"/>
        <end position="45"/>
    </location>
</feature>
<feature type="transmembrane region" description="Helical" evidence="1">
    <location>
        <begin position="114"/>
        <end position="133"/>
    </location>
</feature>
<feature type="transmembrane region" description="Helical" evidence="1">
    <location>
        <begin position="66"/>
        <end position="86"/>
    </location>
</feature>
<dbReference type="Proteomes" id="UP000541425">
    <property type="component" value="Unassembled WGS sequence"/>
</dbReference>
<keyword evidence="3" id="KW-0808">Transferase</keyword>
<feature type="transmembrane region" description="Helical" evidence="1">
    <location>
        <begin position="274"/>
        <end position="296"/>
    </location>
</feature>
<feature type="domain" description="Acyltransferase 3" evidence="2">
    <location>
        <begin position="7"/>
        <end position="292"/>
    </location>
</feature>
<protein>
    <submittedName>
        <fullName evidence="3">Fucose 4-O-acetylase-like acetyltransferase</fullName>
    </submittedName>
</protein>
<dbReference type="AlphaFoldDB" id="A0A7W5UWS5"/>